<protein>
    <submittedName>
        <fullName evidence="1">Uncharacterized protein</fullName>
    </submittedName>
</protein>
<reference evidence="1" key="1">
    <citation type="journal article" date="2010" name="Science">
        <title>Plasticity of animal genome architecture unmasked by rapid evolution of a pelagic tunicate.</title>
        <authorList>
            <person name="Denoeud F."/>
            <person name="Henriet S."/>
            <person name="Mungpakdee S."/>
            <person name="Aury J.M."/>
            <person name="Da Silva C."/>
            <person name="Brinkmann H."/>
            <person name="Mikhaleva J."/>
            <person name="Olsen L.C."/>
            <person name="Jubin C."/>
            <person name="Canestro C."/>
            <person name="Bouquet J.M."/>
            <person name="Danks G."/>
            <person name="Poulain J."/>
            <person name="Campsteijn C."/>
            <person name="Adamski M."/>
            <person name="Cross I."/>
            <person name="Yadetie F."/>
            <person name="Muffato M."/>
            <person name="Louis A."/>
            <person name="Butcher S."/>
            <person name="Tsagkogeorga G."/>
            <person name="Konrad A."/>
            <person name="Singh S."/>
            <person name="Jensen M.F."/>
            <person name="Cong E.H."/>
            <person name="Eikeseth-Otteraa H."/>
            <person name="Noel B."/>
            <person name="Anthouard V."/>
            <person name="Porcel B.M."/>
            <person name="Kachouri-Lafond R."/>
            <person name="Nishino A."/>
            <person name="Ugolini M."/>
            <person name="Chourrout P."/>
            <person name="Nishida H."/>
            <person name="Aasland R."/>
            <person name="Huzurbazar S."/>
            <person name="Westhof E."/>
            <person name="Delsuc F."/>
            <person name="Lehrach H."/>
            <person name="Reinhardt R."/>
            <person name="Weissenbach J."/>
            <person name="Roy S.W."/>
            <person name="Artiguenave F."/>
            <person name="Postlethwait J.H."/>
            <person name="Manak J.R."/>
            <person name="Thompson E.M."/>
            <person name="Jaillon O."/>
            <person name="Du Pasquier L."/>
            <person name="Boudinot P."/>
            <person name="Liberles D.A."/>
            <person name="Volff J.N."/>
            <person name="Philippe H."/>
            <person name="Lenhard B."/>
            <person name="Roest Crollius H."/>
            <person name="Wincker P."/>
            <person name="Chourrout D."/>
        </authorList>
    </citation>
    <scope>NUCLEOTIDE SEQUENCE [LARGE SCALE GENOMIC DNA]</scope>
</reference>
<gene>
    <name evidence="1" type="ORF">GSOID_T00007673001</name>
</gene>
<accession>E4XC21</accession>
<dbReference type="InParanoid" id="E4XC21"/>
<keyword evidence="2" id="KW-1185">Reference proteome</keyword>
<dbReference type="AlphaFoldDB" id="E4XC21"/>
<dbReference type="Proteomes" id="UP000001307">
    <property type="component" value="Unassembled WGS sequence"/>
</dbReference>
<organism evidence="1">
    <name type="scientific">Oikopleura dioica</name>
    <name type="common">Tunicate</name>
    <dbReference type="NCBI Taxonomy" id="34765"/>
    <lineage>
        <taxon>Eukaryota</taxon>
        <taxon>Metazoa</taxon>
        <taxon>Chordata</taxon>
        <taxon>Tunicata</taxon>
        <taxon>Appendicularia</taxon>
        <taxon>Copelata</taxon>
        <taxon>Oikopleuridae</taxon>
        <taxon>Oikopleura</taxon>
    </lineage>
</organism>
<dbReference type="EMBL" id="FN653035">
    <property type="protein sequence ID" value="CBY09146.1"/>
    <property type="molecule type" value="Genomic_DNA"/>
</dbReference>
<sequence length="90" mass="10722">MKNTDRYTYRPIQNSDISTEIEQENTRQLGFFALQMMYDSQKRADLRRSFADKRVACPKTISEQLKDSDLLQRAMEYELCDEMIQKDNLC</sequence>
<name>E4XC21_OIKDI</name>
<evidence type="ECO:0000313" key="1">
    <source>
        <dbReference type="EMBL" id="CBY09146.1"/>
    </source>
</evidence>
<evidence type="ECO:0000313" key="2">
    <source>
        <dbReference type="Proteomes" id="UP000001307"/>
    </source>
</evidence>
<proteinExistence type="predicted"/>